<dbReference type="Proteomes" id="UP000231183">
    <property type="component" value="Unassembled WGS sequence"/>
</dbReference>
<dbReference type="InterPro" id="IPR047136">
    <property type="entry name" value="PurB_bact"/>
</dbReference>
<comment type="caution">
    <text evidence="7">The sequence shown here is derived from an EMBL/GenBank/DDBJ whole genome shotgun (WGS) entry which is preliminary data.</text>
</comment>
<reference evidence="8" key="1">
    <citation type="submission" date="2017-09" db="EMBL/GenBank/DDBJ databases">
        <title>Depth-based differentiation of microbial function through sediment-hosted aquifers and enrichment of novel symbionts in the deep terrestrial subsurface.</title>
        <authorList>
            <person name="Probst A.J."/>
            <person name="Ladd B."/>
            <person name="Jarett J.K."/>
            <person name="Geller-Mcgrath D.E."/>
            <person name="Sieber C.M.K."/>
            <person name="Emerson J.B."/>
            <person name="Anantharaman K."/>
            <person name="Thomas B.C."/>
            <person name="Malmstrom R."/>
            <person name="Stieglmeier M."/>
            <person name="Klingl A."/>
            <person name="Woyke T."/>
            <person name="Ryan C.M."/>
            <person name="Banfield J.F."/>
        </authorList>
    </citation>
    <scope>NUCLEOTIDE SEQUENCE [LARGE SCALE GENOMIC DNA]</scope>
</reference>
<dbReference type="SUPFAM" id="SSF56784">
    <property type="entry name" value="HAD-like"/>
    <property type="match status" value="1"/>
</dbReference>
<evidence type="ECO:0000313" key="8">
    <source>
        <dbReference type="Proteomes" id="UP000231183"/>
    </source>
</evidence>
<feature type="domain" description="Fumarate lyase N-terminal" evidence="5">
    <location>
        <begin position="252"/>
        <end position="557"/>
    </location>
</feature>
<comment type="pathway">
    <text evidence="2">Purine metabolism; AMP biosynthesis via de novo pathway; AMP from IMP: step 2/2.</text>
</comment>
<evidence type="ECO:0000259" key="6">
    <source>
        <dbReference type="Pfam" id="PF08328"/>
    </source>
</evidence>
<protein>
    <recommendedName>
        <fullName evidence="9">Adenylosuccinate lyase</fullName>
    </recommendedName>
</protein>
<dbReference type="Pfam" id="PF13419">
    <property type="entry name" value="HAD_2"/>
    <property type="match status" value="1"/>
</dbReference>
<dbReference type="InterPro" id="IPR024083">
    <property type="entry name" value="Fumarase/histidase_N"/>
</dbReference>
<dbReference type="SUPFAM" id="SSF48557">
    <property type="entry name" value="L-aspartase-like"/>
    <property type="match status" value="1"/>
</dbReference>
<dbReference type="GO" id="GO:0004018">
    <property type="term" value="F:N6-(1,2-dicarboxyethyl)AMP AMP-lyase (fumarate-forming) activity"/>
    <property type="evidence" value="ECO:0007669"/>
    <property type="project" value="InterPro"/>
</dbReference>
<dbReference type="Gene3D" id="3.40.50.1000">
    <property type="entry name" value="HAD superfamily/HAD-like"/>
    <property type="match status" value="1"/>
</dbReference>
<proteinExistence type="predicted"/>
<dbReference type="PROSITE" id="PS00163">
    <property type="entry name" value="FUMARATE_LYASES"/>
    <property type="match status" value="1"/>
</dbReference>
<dbReference type="Gene3D" id="1.10.275.10">
    <property type="entry name" value="Fumarase/aspartase (N-terminal domain)"/>
    <property type="match status" value="1"/>
</dbReference>
<dbReference type="InterPro" id="IPR023214">
    <property type="entry name" value="HAD_sf"/>
</dbReference>
<dbReference type="SFLD" id="SFLDS00003">
    <property type="entry name" value="Haloacid_Dehalogenase"/>
    <property type="match status" value="1"/>
</dbReference>
<comment type="pathway">
    <text evidence="1">Purine metabolism; IMP biosynthesis via de novo pathway; 5-amino-1-(5-phospho-D-ribosyl)imidazole-4-carboxamide from 5-amino-1-(5-phospho-D-ribosyl)imidazole-4-carboxylate: step 2/2.</text>
</comment>
<dbReference type="PRINTS" id="PR00149">
    <property type="entry name" value="FUMRATELYASE"/>
</dbReference>
<name>A0A2M6W4Q6_9BACT</name>
<evidence type="ECO:0000313" key="7">
    <source>
        <dbReference type="EMBL" id="PIT87705.1"/>
    </source>
</evidence>
<dbReference type="SFLD" id="SFLDG01129">
    <property type="entry name" value="C1.5:_HAD__Beta-PGM__Phosphata"/>
    <property type="match status" value="1"/>
</dbReference>
<dbReference type="Pfam" id="PF00206">
    <property type="entry name" value="Lyase_1"/>
    <property type="match status" value="1"/>
</dbReference>
<evidence type="ECO:0000256" key="4">
    <source>
        <dbReference type="ARBA" id="ARBA00025012"/>
    </source>
</evidence>
<dbReference type="InterPro" id="IPR000362">
    <property type="entry name" value="Fumarate_lyase_fam"/>
</dbReference>
<evidence type="ECO:0008006" key="9">
    <source>
        <dbReference type="Google" id="ProtNLM"/>
    </source>
</evidence>
<dbReference type="Gene3D" id="1.10.150.520">
    <property type="match status" value="1"/>
</dbReference>
<organism evidence="7 8">
    <name type="scientific">Candidatus Magasanikbacteria bacterium CG10_big_fil_rev_8_21_14_0_10_40_10</name>
    <dbReference type="NCBI Taxonomy" id="1974648"/>
    <lineage>
        <taxon>Bacteria</taxon>
        <taxon>Candidatus Magasanikiibacteriota</taxon>
    </lineage>
</organism>
<keyword evidence="3" id="KW-0658">Purine biosynthesis</keyword>
<dbReference type="PANTHER" id="PTHR43411">
    <property type="entry name" value="ADENYLOSUCCINATE LYASE"/>
    <property type="match status" value="1"/>
</dbReference>
<accession>A0A2M6W4Q6</accession>
<dbReference type="Gene3D" id="1.20.200.10">
    <property type="entry name" value="Fumarase/aspartase (Central domain)"/>
    <property type="match status" value="1"/>
</dbReference>
<dbReference type="InterPro" id="IPR013539">
    <property type="entry name" value="PurB_C"/>
</dbReference>
<evidence type="ECO:0000259" key="5">
    <source>
        <dbReference type="Pfam" id="PF00206"/>
    </source>
</evidence>
<dbReference type="InterPro" id="IPR008948">
    <property type="entry name" value="L-Aspartase-like"/>
</dbReference>
<dbReference type="PANTHER" id="PTHR43411:SF1">
    <property type="entry name" value="ADENYLOSUCCINATE LYASE"/>
    <property type="match status" value="1"/>
</dbReference>
<gene>
    <name evidence="7" type="ORF">COU31_01530</name>
</gene>
<feature type="domain" description="Adenylosuccinate lyase PurB C-terminal" evidence="6">
    <location>
        <begin position="575"/>
        <end position="689"/>
    </location>
</feature>
<dbReference type="InterPro" id="IPR022761">
    <property type="entry name" value="Fumarate_lyase_N"/>
</dbReference>
<dbReference type="AlphaFoldDB" id="A0A2M6W4Q6"/>
<evidence type="ECO:0000256" key="1">
    <source>
        <dbReference type="ARBA" id="ARBA00004706"/>
    </source>
</evidence>
<comment type="function">
    <text evidence="4">Catalyzes two reactions in de novo purine nucleotide biosynthesis. Catalyzes the breakdown of 5-aminoimidazole- (N-succinylocarboxamide) ribotide (SAICAR or 2-[5-amino-1-(5-phospho-beta-D-ribosyl)imidazole-4-carboxamido]succinate) to 5-aminoimidazole-4-carboxamide ribotide (AICAR or 5-amino-1-(5-phospho-beta-D-ribosyl)imidazole-4-carboxamide) and fumarate, and of adenylosuccinate (ADS or N(6)-(1,2-dicarboxyethyl)-AMP) to adenosine monophosphate (AMP) and fumarate.</text>
</comment>
<dbReference type="GO" id="GO:0006188">
    <property type="term" value="P:IMP biosynthetic process"/>
    <property type="evidence" value="ECO:0007669"/>
    <property type="project" value="InterPro"/>
</dbReference>
<dbReference type="InterPro" id="IPR041492">
    <property type="entry name" value="HAD_2"/>
</dbReference>
<evidence type="ECO:0000256" key="3">
    <source>
        <dbReference type="ARBA" id="ARBA00022755"/>
    </source>
</evidence>
<dbReference type="EMBL" id="PFBX01000013">
    <property type="protein sequence ID" value="PIT87705.1"/>
    <property type="molecule type" value="Genomic_DNA"/>
</dbReference>
<dbReference type="Gene3D" id="1.10.40.30">
    <property type="entry name" value="Fumarase/aspartase (C-terminal domain)"/>
    <property type="match status" value="1"/>
</dbReference>
<dbReference type="InterPro" id="IPR020557">
    <property type="entry name" value="Fumarate_lyase_CS"/>
</dbReference>
<sequence length="723" mass="82704">MNKEISKEIKAIIFDVDNTLLATDKFVLVNLKQMISRLKTNGISLPEVSDEMIRKIQAKNLPFEDIFKELFFGVYAGKNLWEICLQSYRELASRLTYEATEQAVEIVDKLFKNGFVLGLVTNRVKMTPERLAQAGFDSGKFSFICQPAKEEFAKPHPRAFEQALRELSALGIGADRTVVIGDHLDDYYSSFYQNISFIAVLNGQTKREDFLKIGLENNLILDKFQNLEDSLQKLLDIKSFRRSLYNSSAIDGRYGATTAELKHYFSEYAFYKYRVKAEVEHLIALSEFFNGFVVRPLSGQEKFDLRKMADDFYIDDAYEILQYDHLGRNGIGPVEHDTKAIELWLAEKFDKTQIYDVIPNLHMFLTSEDVRNIAHKMMLRLAMDEMLKPIVYQLGDRLKDLAQQYLDCPIMSRTHFQPASPTTYGKIFATYLARLTQGLERIQSVKLQVKINGAVGNYNSFVGAYPELDWIGYSHYLAQKLNFTNFLWTDQRGPHNDVVCLFQSIQEIGNVMRDLSIDLSLYGGLGLMYFAKVDSHVGSSVMPHKVNPWLAEIAEGSLNRANFLINGLSNNLDVSRLQRDLSDHEWERAYGDIFGAVYVGLSHLLDALNLLEVDSAQAKKELADNPQIITEALQTVLRKHGIKGAYEILKESFRGKKTSLDDIAVFIEKLEVEDKIKTELKLLSDPKNYLGLAIPLTREAIDYYDDFKKRTWIKFESASDRGK</sequence>
<dbReference type="Pfam" id="PF08328">
    <property type="entry name" value="ASL_C"/>
    <property type="match status" value="1"/>
</dbReference>
<dbReference type="InterPro" id="IPR036412">
    <property type="entry name" value="HAD-like_sf"/>
</dbReference>
<evidence type="ECO:0000256" key="2">
    <source>
        <dbReference type="ARBA" id="ARBA00004734"/>
    </source>
</evidence>